<accession>A0ABP3U672</accession>
<comment type="caution">
    <text evidence="2">The sequence shown here is derived from an EMBL/GenBank/DDBJ whole genome shotgun (WGS) entry which is preliminary data.</text>
</comment>
<evidence type="ECO:0000313" key="2">
    <source>
        <dbReference type="EMBL" id="GAA0725291.1"/>
    </source>
</evidence>
<comment type="similarity">
    <text evidence="1">Belongs to the TonB-dependent receptor family.</text>
</comment>
<dbReference type="InterPro" id="IPR037066">
    <property type="entry name" value="Plug_dom_sf"/>
</dbReference>
<dbReference type="PROSITE" id="PS52016">
    <property type="entry name" value="TONB_DEPENDENT_REC_3"/>
    <property type="match status" value="1"/>
</dbReference>
<reference evidence="3" key="1">
    <citation type="journal article" date="2019" name="Int. J. Syst. Evol. Microbiol.">
        <title>The Global Catalogue of Microorganisms (GCM) 10K type strain sequencing project: providing services to taxonomists for standard genome sequencing and annotation.</title>
        <authorList>
            <consortium name="The Broad Institute Genomics Platform"/>
            <consortium name="The Broad Institute Genome Sequencing Center for Infectious Disease"/>
            <person name="Wu L."/>
            <person name="Ma J."/>
        </authorList>
    </citation>
    <scope>NUCLEOTIDE SEQUENCE [LARGE SCALE GENOMIC DNA]</scope>
    <source>
        <strain evidence="3">JCM 15974</strain>
    </source>
</reference>
<dbReference type="EMBL" id="BAAAGE010000003">
    <property type="protein sequence ID" value="GAA0725291.1"/>
    <property type="molecule type" value="Genomic_DNA"/>
</dbReference>
<gene>
    <name evidence="2" type="ORF">GCM10009430_30700</name>
</gene>
<keyword evidence="1" id="KW-0472">Membrane</keyword>
<organism evidence="2 3">
    <name type="scientific">Aquimarina litoralis</name>
    <dbReference type="NCBI Taxonomy" id="584605"/>
    <lineage>
        <taxon>Bacteria</taxon>
        <taxon>Pseudomonadati</taxon>
        <taxon>Bacteroidota</taxon>
        <taxon>Flavobacteriia</taxon>
        <taxon>Flavobacteriales</taxon>
        <taxon>Flavobacteriaceae</taxon>
        <taxon>Aquimarina</taxon>
    </lineage>
</organism>
<proteinExistence type="inferred from homology"/>
<keyword evidence="1" id="KW-0812">Transmembrane</keyword>
<sequence length="492" mass="56002">MNPLSWLYKKSLQQNLEFIADQEATRDLSSIKDYQLTLVKVSATNYSSITNNFYQSLIKKRIVMLNKKESNHRNLWKTTIILPLLSLFLWSFNTKTEIRYIDQADTPEEVISSDVNISSASDITKEEKELEFPKKEEVPTPSEKKYPAKNSLTKQQVNTVQKTKKPKINSQNNKIVESQVSKIKKKNTIEFVINKTSTKEELERVKRILKNEYDVKVSFSDIERNSGNEITSISIEVTSSKSNANFSVSDDKPINPLVLSYDSKEEKINIGQSGNKNIWISKDGKSKHVDIQSIEIQSDDEGQSYFIINEESKHKLSKKKGENSFIIKSNDDEDGIHFHSDSHETTFKFDGNSKKKPLYYIDGKKASQKDVKKLKSDDIATVEVLKGKKSIEKYGKKAEDGVIQITTKKYAKKNYKKETGLDIHIDNDDIRFGSTDDGKKPIIFINGKKANQSLLGSLNKNKIKSVNVYKGEKALKKFGVEAENGVVEIITK</sequence>
<comment type="subcellular location">
    <subcellularLocation>
        <location evidence="1">Cell outer membrane</location>
        <topology evidence="1">Multi-pass membrane protein</topology>
    </subcellularLocation>
</comment>
<dbReference type="SUPFAM" id="SSF56935">
    <property type="entry name" value="Porins"/>
    <property type="match status" value="1"/>
</dbReference>
<dbReference type="Proteomes" id="UP001501758">
    <property type="component" value="Unassembled WGS sequence"/>
</dbReference>
<evidence type="ECO:0000313" key="3">
    <source>
        <dbReference type="Proteomes" id="UP001501758"/>
    </source>
</evidence>
<evidence type="ECO:0008006" key="4">
    <source>
        <dbReference type="Google" id="ProtNLM"/>
    </source>
</evidence>
<dbReference type="InterPro" id="IPR039426">
    <property type="entry name" value="TonB-dep_rcpt-like"/>
</dbReference>
<dbReference type="Gene3D" id="2.170.130.10">
    <property type="entry name" value="TonB-dependent receptor, plug domain"/>
    <property type="match status" value="1"/>
</dbReference>
<keyword evidence="1" id="KW-0998">Cell outer membrane</keyword>
<protein>
    <recommendedName>
        <fullName evidence="4">TonB-dependent receptor plug domain-containing protein</fullName>
    </recommendedName>
</protein>
<evidence type="ECO:0000256" key="1">
    <source>
        <dbReference type="PROSITE-ProRule" id="PRU01360"/>
    </source>
</evidence>
<keyword evidence="1" id="KW-1134">Transmembrane beta strand</keyword>
<name>A0ABP3U672_9FLAO</name>
<keyword evidence="1" id="KW-0813">Transport</keyword>
<keyword evidence="3" id="KW-1185">Reference proteome</keyword>